<dbReference type="SUPFAM" id="SSF52047">
    <property type="entry name" value="RNI-like"/>
    <property type="match status" value="1"/>
</dbReference>
<reference evidence="5 6" key="1">
    <citation type="journal article" date="2017" name="Nat. Ecol. Evol.">
        <title>Scallop genome provides insights into evolution of bilaterian karyotype and development.</title>
        <authorList>
            <person name="Wang S."/>
            <person name="Zhang J."/>
            <person name="Jiao W."/>
            <person name="Li J."/>
            <person name="Xun X."/>
            <person name="Sun Y."/>
            <person name="Guo X."/>
            <person name="Huan P."/>
            <person name="Dong B."/>
            <person name="Zhang L."/>
            <person name="Hu X."/>
            <person name="Sun X."/>
            <person name="Wang J."/>
            <person name="Zhao C."/>
            <person name="Wang Y."/>
            <person name="Wang D."/>
            <person name="Huang X."/>
            <person name="Wang R."/>
            <person name="Lv J."/>
            <person name="Li Y."/>
            <person name="Zhang Z."/>
            <person name="Liu B."/>
            <person name="Lu W."/>
            <person name="Hui Y."/>
            <person name="Liang J."/>
            <person name="Zhou Z."/>
            <person name="Hou R."/>
            <person name="Li X."/>
            <person name="Liu Y."/>
            <person name="Li H."/>
            <person name="Ning X."/>
            <person name="Lin Y."/>
            <person name="Zhao L."/>
            <person name="Xing Q."/>
            <person name="Dou J."/>
            <person name="Li Y."/>
            <person name="Mao J."/>
            <person name="Guo H."/>
            <person name="Dou H."/>
            <person name="Li T."/>
            <person name="Mu C."/>
            <person name="Jiang W."/>
            <person name="Fu Q."/>
            <person name="Fu X."/>
            <person name="Miao Y."/>
            <person name="Liu J."/>
            <person name="Yu Q."/>
            <person name="Li R."/>
            <person name="Liao H."/>
            <person name="Li X."/>
            <person name="Kong Y."/>
            <person name="Jiang Z."/>
            <person name="Chourrout D."/>
            <person name="Li R."/>
            <person name="Bao Z."/>
        </authorList>
    </citation>
    <scope>NUCLEOTIDE SEQUENCE [LARGE SCALE GENOMIC DNA]</scope>
    <source>
        <strain evidence="5 6">PY_sf001</strain>
    </source>
</reference>
<evidence type="ECO:0000313" key="5">
    <source>
        <dbReference type="EMBL" id="OWF47393.1"/>
    </source>
</evidence>
<dbReference type="GO" id="GO:0048471">
    <property type="term" value="C:perinuclear region of cytoplasm"/>
    <property type="evidence" value="ECO:0007669"/>
    <property type="project" value="TreeGrafter"/>
</dbReference>
<keyword evidence="1" id="KW-0343">GTPase activation</keyword>
<accession>A0A210QF59</accession>
<dbReference type="GO" id="GO:0005829">
    <property type="term" value="C:cytosol"/>
    <property type="evidence" value="ECO:0007669"/>
    <property type="project" value="TreeGrafter"/>
</dbReference>
<dbReference type="PANTHER" id="PTHR24113">
    <property type="entry name" value="RAN GTPASE-ACTIVATING PROTEIN 1"/>
    <property type="match status" value="1"/>
</dbReference>
<sequence length="857" mass="95547">MKSLFRMTSTFVGENMDLFPTEAVADLPGPVLESILPYMSAYWLHSIHQSLSYAGVKCDWLWTMHIRRRWGLGVQSMMNVFQETIDKDPRKVYLMKHFHDLLNFCTLSVNTRDPHSLFHCPIHRLVRRETLDPRPALPVPRASSSSSSQISFFISNHHDGGTVGPMSFHLDQLLNFSAYAQTLRVLGSQCGWIASCTPLLEKLLQVTERLQLVTLTDTYYTGIRALVVSLMKRGTLTKVVLSTVKLSEPCLLDLMFVCSGRLHHTAANLSCKKNLICQNCAKNIPNDRKNTQSSVANQNEDSVKLNDDSAVLDESEASQRTDGGSQPVASTSSGIFSSQLEDRTMCSRSIEPLLWEVGFDSDGSESSNFDIPDGPESLLEPQILDLYDEAITPLPRPADTLENLVLTNATTIKPGDGSTHIPLPASRCVQCNSCMNRADSVPGTDEALTSTAAMQGKLGAEEIVMKNDRTNSTDNQTKPSCHGNQMLKPDCDDDMKHTNELSTADIVTGLESFALLSTANRYDISSILVRVLPGWTSLKKFGVFDVDMKSEELTLQLLQKVQTHQLSHLVLDDISVHPSFFQKFLHTLHTDFKYGENSQTLELLDFQACTKPIEISLPLSPGVLLQGVRKLDLSMNTLSESGFAALLNLVKNDLALVHLKLNGCFLQEEQVLQLLEVLAENTRLEVVSLSGNRVVEESVEQALVLFIEKCVSLKTLVLNYSRLRSTFVSSEAFIQAVRGHPSLQELSIKNNHLESGALNFLIAITCSPQRPALRSLNIGYNWIKGQDLIEAAQRIRSYQRRHFPANSVVLDFLSLSGNRLLHSFQQQLRHEYRGLVKDLEANSIDFSRPYAEHVGQM</sequence>
<evidence type="ECO:0000256" key="1">
    <source>
        <dbReference type="ARBA" id="ARBA00022468"/>
    </source>
</evidence>
<gene>
    <name evidence="5" type="ORF">KP79_PYT08177</name>
</gene>
<dbReference type="GO" id="GO:0031267">
    <property type="term" value="F:small GTPase binding"/>
    <property type="evidence" value="ECO:0007669"/>
    <property type="project" value="TreeGrafter"/>
</dbReference>
<dbReference type="Proteomes" id="UP000242188">
    <property type="component" value="Unassembled WGS sequence"/>
</dbReference>
<comment type="caution">
    <text evidence="5">The sequence shown here is derived from an EMBL/GenBank/DDBJ whole genome shotgun (WGS) entry which is preliminary data.</text>
</comment>
<keyword evidence="6" id="KW-1185">Reference proteome</keyword>
<organism evidence="5 6">
    <name type="scientific">Mizuhopecten yessoensis</name>
    <name type="common">Japanese scallop</name>
    <name type="synonym">Patinopecten yessoensis</name>
    <dbReference type="NCBI Taxonomy" id="6573"/>
    <lineage>
        <taxon>Eukaryota</taxon>
        <taxon>Metazoa</taxon>
        <taxon>Spiralia</taxon>
        <taxon>Lophotrochozoa</taxon>
        <taxon>Mollusca</taxon>
        <taxon>Bivalvia</taxon>
        <taxon>Autobranchia</taxon>
        <taxon>Pteriomorphia</taxon>
        <taxon>Pectinida</taxon>
        <taxon>Pectinoidea</taxon>
        <taxon>Pectinidae</taxon>
        <taxon>Mizuhopecten</taxon>
    </lineage>
</organism>
<dbReference type="InterPro" id="IPR027038">
    <property type="entry name" value="RanGap"/>
</dbReference>
<protein>
    <submittedName>
        <fullName evidence="5">Uncharacterized protein</fullName>
    </submittedName>
</protein>
<proteinExistence type="predicted"/>
<evidence type="ECO:0000256" key="3">
    <source>
        <dbReference type="ARBA" id="ARBA00022737"/>
    </source>
</evidence>
<feature type="compositionally biased region" description="Polar residues" evidence="4">
    <location>
        <begin position="318"/>
        <end position="334"/>
    </location>
</feature>
<dbReference type="AlphaFoldDB" id="A0A210QF59"/>
<feature type="region of interest" description="Disordered" evidence="4">
    <location>
        <begin position="288"/>
        <end position="334"/>
    </location>
</feature>
<dbReference type="GO" id="GO:0005096">
    <property type="term" value="F:GTPase activator activity"/>
    <property type="evidence" value="ECO:0007669"/>
    <property type="project" value="UniProtKB-KW"/>
</dbReference>
<feature type="compositionally biased region" description="Polar residues" evidence="4">
    <location>
        <begin position="291"/>
        <end position="300"/>
    </location>
</feature>
<evidence type="ECO:0000256" key="2">
    <source>
        <dbReference type="ARBA" id="ARBA00022614"/>
    </source>
</evidence>
<dbReference type="OrthoDB" id="6058417at2759"/>
<keyword evidence="3" id="KW-0677">Repeat</keyword>
<dbReference type="GO" id="GO:0005634">
    <property type="term" value="C:nucleus"/>
    <property type="evidence" value="ECO:0007669"/>
    <property type="project" value="TreeGrafter"/>
</dbReference>
<dbReference type="Gene3D" id="3.80.10.10">
    <property type="entry name" value="Ribonuclease Inhibitor"/>
    <property type="match status" value="1"/>
</dbReference>
<dbReference type="PANTHER" id="PTHR24113:SF12">
    <property type="entry name" value="RAN GTPASE-ACTIVATING PROTEIN 1"/>
    <property type="match status" value="1"/>
</dbReference>
<evidence type="ECO:0000256" key="4">
    <source>
        <dbReference type="SAM" id="MobiDB-lite"/>
    </source>
</evidence>
<keyword evidence="2" id="KW-0433">Leucine-rich repeat</keyword>
<dbReference type="GO" id="GO:0006913">
    <property type="term" value="P:nucleocytoplasmic transport"/>
    <property type="evidence" value="ECO:0007669"/>
    <property type="project" value="TreeGrafter"/>
</dbReference>
<evidence type="ECO:0000313" key="6">
    <source>
        <dbReference type="Proteomes" id="UP000242188"/>
    </source>
</evidence>
<dbReference type="EMBL" id="NEDP02003918">
    <property type="protein sequence ID" value="OWF47393.1"/>
    <property type="molecule type" value="Genomic_DNA"/>
</dbReference>
<dbReference type="InterPro" id="IPR032675">
    <property type="entry name" value="LRR_dom_sf"/>
</dbReference>
<name>A0A210QF59_MIZYE</name>